<dbReference type="InterPro" id="IPR030378">
    <property type="entry name" value="G_CP_dom"/>
</dbReference>
<evidence type="ECO:0000259" key="9">
    <source>
        <dbReference type="PROSITE" id="PS51721"/>
    </source>
</evidence>
<dbReference type="PRINTS" id="PR00326">
    <property type="entry name" value="GTP1OBG"/>
</dbReference>
<dbReference type="GeneID" id="80873987"/>
<feature type="region of interest" description="Disordered" evidence="8">
    <location>
        <begin position="1"/>
        <end position="161"/>
    </location>
</feature>
<dbReference type="GO" id="GO:0005730">
    <property type="term" value="C:nucleolus"/>
    <property type="evidence" value="ECO:0007669"/>
    <property type="project" value="TreeGrafter"/>
</dbReference>
<dbReference type="InterPro" id="IPR027417">
    <property type="entry name" value="P-loop_NTPase"/>
</dbReference>
<dbReference type="PANTHER" id="PTHR11089">
    <property type="entry name" value="GTP-BINDING PROTEIN-RELATED"/>
    <property type="match status" value="1"/>
</dbReference>
<proteinExistence type="predicted"/>
<evidence type="ECO:0000313" key="11">
    <source>
        <dbReference type="Proteomes" id="UP001212411"/>
    </source>
</evidence>
<organism evidence="10 11">
    <name type="scientific">Schizosaccharomyces osmophilus</name>
    <dbReference type="NCBI Taxonomy" id="2545709"/>
    <lineage>
        <taxon>Eukaryota</taxon>
        <taxon>Fungi</taxon>
        <taxon>Dikarya</taxon>
        <taxon>Ascomycota</taxon>
        <taxon>Taphrinomycotina</taxon>
        <taxon>Schizosaccharomycetes</taxon>
        <taxon>Schizosaccharomycetales</taxon>
        <taxon>Schizosaccharomycetaceae</taxon>
        <taxon>Schizosaccharomyces</taxon>
    </lineage>
</organism>
<evidence type="ECO:0000256" key="5">
    <source>
        <dbReference type="ARBA" id="ARBA00022927"/>
    </source>
</evidence>
<dbReference type="InterPro" id="IPR014813">
    <property type="entry name" value="Gnl3_N_dom"/>
</dbReference>
<dbReference type="GO" id="GO:0015031">
    <property type="term" value="P:protein transport"/>
    <property type="evidence" value="ECO:0007669"/>
    <property type="project" value="UniProtKB-KW"/>
</dbReference>
<gene>
    <name evidence="10" type="primary">grn1</name>
    <name evidence="10" type="ORF">SOMG_00504</name>
</gene>
<name>A0AAF0AV48_9SCHI</name>
<reference evidence="10 11" key="1">
    <citation type="journal article" date="2023" name="G3 (Bethesda)">
        <title>A high-quality reference genome for the fission yeast Schizosaccharomyces osmophilus.</title>
        <authorList>
            <person name="Jia G.S."/>
            <person name="Zhang W.C."/>
            <person name="Liang Y."/>
            <person name="Liu X.H."/>
            <person name="Rhind N."/>
            <person name="Pidoux A."/>
            <person name="Brysch-Herzberg M."/>
            <person name="Du L.L."/>
        </authorList>
    </citation>
    <scope>NUCLEOTIDE SEQUENCE [LARGE SCALE GENOMIC DNA]</scope>
    <source>
        <strain evidence="10 11">CBS 15793</strain>
    </source>
</reference>
<dbReference type="GO" id="GO:0042273">
    <property type="term" value="P:ribosomal large subunit biogenesis"/>
    <property type="evidence" value="ECO:0007669"/>
    <property type="project" value="UniProtKB-ARBA"/>
</dbReference>
<sequence length="486" mass="54356">MVSIRKKSKRRTTRLRARIEKRAASSRRKERKLEKRNPQWKSRVPKDPGIPNSFPYKDRILADLEAQKRQREEEKIASREAAKSEGNMDSEEDSEMEDEADEEERADGVDPMIAKIAEAAQTKDAEEQEAEEEDDAVMDEDDDNDAPSLVDDGSLNTSERIVKPDNSRKAFDKEFKKAVELSDIVLYVLDARDPEGTRSKEVEQQVMASAAEEKRLVYVVNKIDLVPPEVLDRWLVYLRARFPTLPLRSSSGSSGFKHKTYSANGTISALLKSLKSYSSKKKLKSSLTVSIIGYPNVGKSSVINALVNRSAASRSTPCPAGSAAGMTRALREVKLDSKLRLIDSPGIVFPTASKEDEHYRLVLLNAIPSTKVDDPAPAAAYILNYLNRIPGLLERMLSQYELPPLLNTSELDTATDFLVNIARKRGRLSRGGIPNLNAAASIIINDWHAGHIQWWAEPETTTKEASASDDKRVVSQWAKEFDINDF</sequence>
<dbReference type="InterPro" id="IPR050755">
    <property type="entry name" value="TRAFAC_YlqF/YawG_RiboMat"/>
</dbReference>
<evidence type="ECO:0000256" key="7">
    <source>
        <dbReference type="ARBA" id="ARBA00023242"/>
    </source>
</evidence>
<dbReference type="InterPro" id="IPR006073">
    <property type="entry name" value="GTP-bd"/>
</dbReference>
<comment type="subcellular location">
    <subcellularLocation>
        <location evidence="1">Nucleus</location>
    </subcellularLocation>
</comment>
<keyword evidence="3" id="KW-0690">Ribosome biogenesis</keyword>
<evidence type="ECO:0000256" key="6">
    <source>
        <dbReference type="ARBA" id="ARBA00023134"/>
    </source>
</evidence>
<dbReference type="GO" id="GO:0006364">
    <property type="term" value="P:rRNA processing"/>
    <property type="evidence" value="ECO:0007669"/>
    <property type="project" value="UniProtKB-ARBA"/>
</dbReference>
<keyword evidence="2" id="KW-0813">Transport</keyword>
<evidence type="ECO:0000256" key="1">
    <source>
        <dbReference type="ARBA" id="ARBA00004123"/>
    </source>
</evidence>
<dbReference type="FunFam" id="1.10.1580.10:FF:000006">
    <property type="entry name" value="Nuclear GTP-binding protein NUG1"/>
    <property type="match status" value="1"/>
</dbReference>
<dbReference type="PANTHER" id="PTHR11089:SF30">
    <property type="entry name" value="GUANINE NUCLEOTIDE-BINDING PROTEIN-LIKE 3 HOMOLOG"/>
    <property type="match status" value="1"/>
</dbReference>
<dbReference type="Gene3D" id="1.10.1580.10">
    <property type="match status" value="1"/>
</dbReference>
<evidence type="ECO:0000313" key="10">
    <source>
        <dbReference type="EMBL" id="WBW71569.1"/>
    </source>
</evidence>
<evidence type="ECO:0000256" key="8">
    <source>
        <dbReference type="SAM" id="MobiDB-lite"/>
    </source>
</evidence>
<dbReference type="GO" id="GO:0005525">
    <property type="term" value="F:GTP binding"/>
    <property type="evidence" value="ECO:0007669"/>
    <property type="project" value="UniProtKB-KW"/>
</dbReference>
<dbReference type="EMBL" id="CP115611">
    <property type="protein sequence ID" value="WBW71569.1"/>
    <property type="molecule type" value="Genomic_DNA"/>
</dbReference>
<dbReference type="RefSeq" id="XP_056035812.1">
    <property type="nucleotide sequence ID" value="XM_056179298.1"/>
</dbReference>
<keyword evidence="6" id="KW-0342">GTP-binding</keyword>
<dbReference type="AlphaFoldDB" id="A0AAF0AV48"/>
<dbReference type="Proteomes" id="UP001212411">
    <property type="component" value="Chromosome 1"/>
</dbReference>
<dbReference type="Gene3D" id="3.40.50.300">
    <property type="entry name" value="P-loop containing nucleotide triphosphate hydrolases"/>
    <property type="match status" value="1"/>
</dbReference>
<dbReference type="PROSITE" id="PS51721">
    <property type="entry name" value="G_CP"/>
    <property type="match status" value="1"/>
</dbReference>
<dbReference type="InterPro" id="IPR023179">
    <property type="entry name" value="GTP-bd_ortho_bundle_sf"/>
</dbReference>
<dbReference type="GO" id="GO:0030684">
    <property type="term" value="C:preribosome"/>
    <property type="evidence" value="ECO:0007669"/>
    <property type="project" value="UniProtKB-ARBA"/>
</dbReference>
<feature type="compositionally biased region" description="Acidic residues" evidence="8">
    <location>
        <begin position="88"/>
        <end position="105"/>
    </location>
</feature>
<feature type="compositionally biased region" description="Acidic residues" evidence="8">
    <location>
        <begin position="126"/>
        <end position="145"/>
    </location>
</feature>
<evidence type="ECO:0000256" key="2">
    <source>
        <dbReference type="ARBA" id="ARBA00022448"/>
    </source>
</evidence>
<feature type="compositionally biased region" description="Basic and acidic residues" evidence="8">
    <location>
        <begin position="56"/>
        <end position="83"/>
    </location>
</feature>
<dbReference type="Pfam" id="PF08701">
    <property type="entry name" value="GN3L_Grn1"/>
    <property type="match status" value="1"/>
</dbReference>
<keyword evidence="11" id="KW-1185">Reference proteome</keyword>
<dbReference type="Pfam" id="PF01926">
    <property type="entry name" value="MMR_HSR1"/>
    <property type="match status" value="1"/>
</dbReference>
<evidence type="ECO:0000256" key="3">
    <source>
        <dbReference type="ARBA" id="ARBA00022517"/>
    </source>
</evidence>
<keyword evidence="4" id="KW-0547">Nucleotide-binding</keyword>
<feature type="compositionally biased region" description="Basic residues" evidence="8">
    <location>
        <begin position="1"/>
        <end position="16"/>
    </location>
</feature>
<keyword evidence="5" id="KW-0653">Protein transport</keyword>
<dbReference type="SUPFAM" id="SSF52540">
    <property type="entry name" value="P-loop containing nucleoside triphosphate hydrolases"/>
    <property type="match status" value="1"/>
</dbReference>
<keyword evidence="7" id="KW-0539">Nucleus</keyword>
<feature type="domain" description="CP-type G" evidence="9">
    <location>
        <begin position="172"/>
        <end position="350"/>
    </location>
</feature>
<protein>
    <submittedName>
        <fullName evidence="10">GTPase Grn1</fullName>
    </submittedName>
</protein>
<dbReference type="KEGG" id="som:SOMG_00504"/>
<evidence type="ECO:0000256" key="4">
    <source>
        <dbReference type="ARBA" id="ARBA00022741"/>
    </source>
</evidence>
<accession>A0AAF0AV48</accession>